<keyword evidence="3" id="KW-1185">Reference proteome</keyword>
<evidence type="ECO:0000259" key="1">
    <source>
        <dbReference type="Pfam" id="PF22932"/>
    </source>
</evidence>
<protein>
    <recommendedName>
        <fullName evidence="1">DUF569 domain-containing protein</fullName>
    </recommendedName>
</protein>
<organism evidence="2 3">
    <name type="scientific">Setaria italica</name>
    <name type="common">Foxtail millet</name>
    <name type="synonym">Panicum italicum</name>
    <dbReference type="NCBI Taxonomy" id="4555"/>
    <lineage>
        <taxon>Eukaryota</taxon>
        <taxon>Viridiplantae</taxon>
        <taxon>Streptophyta</taxon>
        <taxon>Embryophyta</taxon>
        <taxon>Tracheophyta</taxon>
        <taxon>Spermatophyta</taxon>
        <taxon>Magnoliopsida</taxon>
        <taxon>Liliopsida</taxon>
        <taxon>Poales</taxon>
        <taxon>Poaceae</taxon>
        <taxon>PACMAD clade</taxon>
        <taxon>Panicoideae</taxon>
        <taxon>Panicodae</taxon>
        <taxon>Paniceae</taxon>
        <taxon>Cenchrinae</taxon>
        <taxon>Setaria</taxon>
    </lineage>
</organism>
<dbReference type="HOGENOM" id="CLU_1698524_0_0_1"/>
<dbReference type="InterPro" id="IPR054726">
    <property type="entry name" value="Ubiq_DUF569-assoc"/>
</dbReference>
<dbReference type="Pfam" id="PF22932">
    <property type="entry name" value="Ubiq_DUF_assoc"/>
    <property type="match status" value="1"/>
</dbReference>
<dbReference type="EnsemblPlants" id="KQL09652">
    <property type="protein sequence ID" value="KQL09652"/>
    <property type="gene ID" value="SETIT_008401mg"/>
</dbReference>
<dbReference type="AlphaFoldDB" id="K3Y2H7"/>
<dbReference type="PANTHER" id="PTHR31205:SF48">
    <property type="entry name" value="DUF569 DOMAIN-CONTAINING PROTEIN"/>
    <property type="match status" value="1"/>
</dbReference>
<dbReference type="Gramene" id="KQL09652">
    <property type="protein sequence ID" value="KQL09652"/>
    <property type="gene ID" value="SETIT_008401mg"/>
</dbReference>
<dbReference type="Proteomes" id="UP000004995">
    <property type="component" value="Unassembled WGS sequence"/>
</dbReference>
<evidence type="ECO:0000313" key="2">
    <source>
        <dbReference type="EnsemblPlants" id="KQL09652"/>
    </source>
</evidence>
<dbReference type="EMBL" id="AGNK02002248">
    <property type="status" value="NOT_ANNOTATED_CDS"/>
    <property type="molecule type" value="Genomic_DNA"/>
</dbReference>
<reference evidence="2" key="2">
    <citation type="submission" date="2018-08" db="UniProtKB">
        <authorList>
            <consortium name="EnsemblPlants"/>
        </authorList>
    </citation>
    <scope>IDENTIFICATION</scope>
    <source>
        <strain evidence="2">Yugu1</strain>
    </source>
</reference>
<name>K3Y2H7_SETIT</name>
<dbReference type="OMA" id="MICAIWS"/>
<sequence>MHHRWNSFSSICIPIRSFSYHCNRKNLGGYGIIGLFRRRGEPSVEPLQAIRYVRMNDHGHFNQHGWATFQLYGRSLYLLISGVVYHLDEPVFNGDEGNFGITLTGIYGRRTPLVIDLPRSEEPMDIFVLTTGSPGENFAVFLSNLFSTCYLFLYS</sequence>
<dbReference type="InParanoid" id="K3Y2H7"/>
<feature type="domain" description="DUF569" evidence="1">
    <location>
        <begin position="48"/>
        <end position="129"/>
    </location>
</feature>
<evidence type="ECO:0000313" key="3">
    <source>
        <dbReference type="Proteomes" id="UP000004995"/>
    </source>
</evidence>
<reference evidence="3" key="1">
    <citation type="journal article" date="2012" name="Nat. Biotechnol.">
        <title>Reference genome sequence of the model plant Setaria.</title>
        <authorList>
            <person name="Bennetzen J.L."/>
            <person name="Schmutz J."/>
            <person name="Wang H."/>
            <person name="Percifield R."/>
            <person name="Hawkins J."/>
            <person name="Pontaroli A.C."/>
            <person name="Estep M."/>
            <person name="Feng L."/>
            <person name="Vaughn J.N."/>
            <person name="Grimwood J."/>
            <person name="Jenkins J."/>
            <person name="Barry K."/>
            <person name="Lindquist E."/>
            <person name="Hellsten U."/>
            <person name="Deshpande S."/>
            <person name="Wang X."/>
            <person name="Wu X."/>
            <person name="Mitros T."/>
            <person name="Triplett J."/>
            <person name="Yang X."/>
            <person name="Ye C.Y."/>
            <person name="Mauro-Herrera M."/>
            <person name="Wang L."/>
            <person name="Li P."/>
            <person name="Sharma M."/>
            <person name="Sharma R."/>
            <person name="Ronald P.C."/>
            <person name="Panaud O."/>
            <person name="Kellogg E.A."/>
            <person name="Brutnell T.P."/>
            <person name="Doust A.N."/>
            <person name="Tuskan G.A."/>
            <person name="Rokhsar D."/>
            <person name="Devos K.M."/>
        </authorList>
    </citation>
    <scope>NUCLEOTIDE SEQUENCE [LARGE SCALE GENOMIC DNA]</scope>
    <source>
        <strain evidence="3">cv. Yugu1</strain>
    </source>
</reference>
<dbReference type="PANTHER" id="PTHR31205">
    <property type="entry name" value="ACTIN CROSS-LINKING PROTEIN (DUF569)"/>
    <property type="match status" value="1"/>
</dbReference>
<accession>K3Y2H7</accession>
<proteinExistence type="predicted"/>